<dbReference type="NCBIfam" id="TIGR04057">
    <property type="entry name" value="SusC_RagA_signa"/>
    <property type="match status" value="1"/>
</dbReference>
<name>A0A074KZR8_9BACT</name>
<keyword evidence="4 8" id="KW-0812">Transmembrane</keyword>
<evidence type="ECO:0000256" key="7">
    <source>
        <dbReference type="ARBA" id="ARBA00023237"/>
    </source>
</evidence>
<keyword evidence="14" id="KW-1185">Reference proteome</keyword>
<dbReference type="Proteomes" id="UP000027821">
    <property type="component" value="Unassembled WGS sequence"/>
</dbReference>
<dbReference type="InterPro" id="IPR000531">
    <property type="entry name" value="Beta-barrel_TonB"/>
</dbReference>
<dbReference type="Pfam" id="PF00593">
    <property type="entry name" value="TonB_dep_Rec_b-barrel"/>
    <property type="match status" value="1"/>
</dbReference>
<dbReference type="InterPro" id="IPR039426">
    <property type="entry name" value="TonB-dep_rcpt-like"/>
</dbReference>
<dbReference type="Pfam" id="PF07715">
    <property type="entry name" value="Plug"/>
    <property type="match status" value="1"/>
</dbReference>
<evidence type="ECO:0000313" key="13">
    <source>
        <dbReference type="EMBL" id="KEO75491.1"/>
    </source>
</evidence>
<comment type="similarity">
    <text evidence="8 9">Belongs to the TonB-dependent receptor family.</text>
</comment>
<dbReference type="EMBL" id="JMIH01000011">
    <property type="protein sequence ID" value="KEO75491.1"/>
    <property type="molecule type" value="Genomic_DNA"/>
</dbReference>
<feature type="transmembrane region" description="Helical" evidence="10">
    <location>
        <begin position="12"/>
        <end position="32"/>
    </location>
</feature>
<dbReference type="eggNOG" id="COG4206">
    <property type="taxonomic scope" value="Bacteria"/>
</dbReference>
<dbReference type="PROSITE" id="PS52016">
    <property type="entry name" value="TONB_DEPENDENT_REC_3"/>
    <property type="match status" value="1"/>
</dbReference>
<feature type="domain" description="TonB-dependent receptor plug" evidence="12">
    <location>
        <begin position="223"/>
        <end position="329"/>
    </location>
</feature>
<dbReference type="NCBIfam" id="TIGR04056">
    <property type="entry name" value="OMP_RagA_SusC"/>
    <property type="match status" value="1"/>
</dbReference>
<evidence type="ECO:0000256" key="9">
    <source>
        <dbReference type="RuleBase" id="RU003357"/>
    </source>
</evidence>
<gene>
    <name evidence="13" type="ORF">EL17_01190</name>
</gene>
<dbReference type="InterPro" id="IPR023996">
    <property type="entry name" value="TonB-dep_OMP_SusC/RagA"/>
</dbReference>
<evidence type="ECO:0000256" key="6">
    <source>
        <dbReference type="ARBA" id="ARBA00023136"/>
    </source>
</evidence>
<comment type="caution">
    <text evidence="13">The sequence shown here is derived from an EMBL/GenBank/DDBJ whole genome shotgun (WGS) entry which is preliminary data.</text>
</comment>
<protein>
    <recommendedName>
        <fullName evidence="15">TonB-dependent receptor</fullName>
    </recommendedName>
</protein>
<sequence length="1104" mass="123219">MKKNKKRKEHLFLPFTNVFICIVLLFLTNYTVAQQNQPIAQAEMKATLLTDGLKKMQQDHNLNLIYDAQELNGIKVNSQVFGGDNAKEIFRMLEEKRVVEVVEKNGIYLIKKHSPAKNVTTETKKEPTLPDIRGQVIDAETSEPLFGVAIQVKNQNRGQVTDMDGNFSFIGLSNDDILFFSMLGYQSLEVPVGSRSDWTIRLNGTENLLDETVVIGYGEVSREKLTSSITSVSPKEFNRGVLASPEQLLQGKVAGLVISRDGNPNATPNIVLRGASTLREGAAQQPFYVIDGVPGASINLVAPDNIVSIEVLKDASATAIYGSRASNGVIMVTTRKAQPTYGFTYNAYAGIDQAANSLRMMTGDELRSYLAKNGQNLFPNDNQYTVSGEDTTFVNTNWQDVVSRQGFSQNHTLSYGGGTERATFNASINYFKNEGIIRGTSRERVIAQMSVDQKGFNDRLRLNFQLTNSLENQQLVREEVFRQMVSYLPTVNVRNEDGSFRENTIDHTSNYFNPLGIIDLNQDERQQNTILGFMSARFDVTPNFNLNLTGSYQIEKFEGKQYQDSKSILPIEYQGTSYSGSQVGGIAKRFSVQNHRKVIESFFEYTPVNNMVHELKILGGYSWQDDVNNDGFQSTNNGFVSNVTGAENLALGTNTLRVDYGNYSQIPLRIISFYSRVNYSLYDKYLFQFSMRKDGSSAFNGDNRWGNFPAASFGWLINEEKFFANQSIFQTLKLRAGYGVTGNSLGFDPLLTVFRFGSSGTYYNNGNYEQALGSVANVNTDLRWEKTSMLNLGLDFSILQRRVTGSVEWYHKYTSDLIFYYPVSTTLFVHPTMTANVGEISNQGLEFTVQASALRKGKFGWDISGNIAHNRNRVEKLSNFEYQLDSIPTAAGSGAGVSGVFTQLIKEGYPIGQFNLYQYAGRNEAGISTFFTPEGGVTAAPRFPADARLIGNAQPKFTYGVGNTFFYGNWSLNIFVRGVYGNQVLNSTRAVLSSISQAYIRNIPLSAEGEPMTDVNNNFYSDRYLESGSFLRVDNATLAYSFPFANRRDIKNLSLYLTGNNLFVFTNYSGIDPEVNLGGLTPGFDNNNFYPRTRGFLLGLTLDF</sequence>
<dbReference type="RefSeq" id="WP_051719760.1">
    <property type="nucleotide sequence ID" value="NZ_JMIH01000011.1"/>
</dbReference>
<keyword evidence="3 8" id="KW-1134">Transmembrane beta strand</keyword>
<evidence type="ECO:0000259" key="11">
    <source>
        <dbReference type="Pfam" id="PF00593"/>
    </source>
</evidence>
<keyword evidence="10" id="KW-1133">Transmembrane helix</keyword>
<dbReference type="Pfam" id="PF13715">
    <property type="entry name" value="CarbopepD_reg_2"/>
    <property type="match status" value="1"/>
</dbReference>
<reference evidence="13 14" key="1">
    <citation type="submission" date="2014-04" db="EMBL/GenBank/DDBJ databases">
        <title>Characterization and application of a salt tolerant electro-active bacterium.</title>
        <authorList>
            <person name="Yang L."/>
            <person name="Wei S."/>
            <person name="Tay Q.X.M."/>
        </authorList>
    </citation>
    <scope>NUCLEOTIDE SEQUENCE [LARGE SCALE GENOMIC DNA]</scope>
    <source>
        <strain evidence="13 14">LY1</strain>
    </source>
</reference>
<dbReference type="InterPro" id="IPR037066">
    <property type="entry name" value="Plug_dom_sf"/>
</dbReference>
<dbReference type="STRING" id="1048983.EL17_01190"/>
<dbReference type="InterPro" id="IPR036942">
    <property type="entry name" value="Beta-barrel_TonB_sf"/>
</dbReference>
<evidence type="ECO:0000256" key="4">
    <source>
        <dbReference type="ARBA" id="ARBA00022692"/>
    </source>
</evidence>
<accession>A0A074KZR8</accession>
<evidence type="ECO:0008006" key="15">
    <source>
        <dbReference type="Google" id="ProtNLM"/>
    </source>
</evidence>
<keyword evidence="2 8" id="KW-0813">Transport</keyword>
<proteinExistence type="inferred from homology"/>
<feature type="domain" description="TonB-dependent receptor-like beta-barrel" evidence="11">
    <location>
        <begin position="618"/>
        <end position="1062"/>
    </location>
</feature>
<keyword evidence="7 8" id="KW-0998">Cell outer membrane</keyword>
<evidence type="ECO:0000256" key="1">
    <source>
        <dbReference type="ARBA" id="ARBA00004571"/>
    </source>
</evidence>
<dbReference type="Gene3D" id="2.60.40.1120">
    <property type="entry name" value="Carboxypeptidase-like, regulatory domain"/>
    <property type="match status" value="1"/>
</dbReference>
<dbReference type="Gene3D" id="2.170.130.10">
    <property type="entry name" value="TonB-dependent receptor, plug domain"/>
    <property type="match status" value="1"/>
</dbReference>
<dbReference type="Gene3D" id="2.40.170.20">
    <property type="entry name" value="TonB-dependent receptor, beta-barrel domain"/>
    <property type="match status" value="1"/>
</dbReference>
<evidence type="ECO:0000256" key="2">
    <source>
        <dbReference type="ARBA" id="ARBA00022448"/>
    </source>
</evidence>
<keyword evidence="6 8" id="KW-0472">Membrane</keyword>
<dbReference type="AlphaFoldDB" id="A0A074KZR8"/>
<evidence type="ECO:0000256" key="10">
    <source>
        <dbReference type="SAM" id="Phobius"/>
    </source>
</evidence>
<dbReference type="OrthoDB" id="9768177at2"/>
<dbReference type="SUPFAM" id="SSF56935">
    <property type="entry name" value="Porins"/>
    <property type="match status" value="1"/>
</dbReference>
<dbReference type="InterPro" id="IPR012910">
    <property type="entry name" value="Plug_dom"/>
</dbReference>
<evidence type="ECO:0000313" key="14">
    <source>
        <dbReference type="Proteomes" id="UP000027821"/>
    </source>
</evidence>
<dbReference type="InterPro" id="IPR008969">
    <property type="entry name" value="CarboxyPept-like_regulatory"/>
</dbReference>
<dbReference type="SUPFAM" id="SSF49464">
    <property type="entry name" value="Carboxypeptidase regulatory domain-like"/>
    <property type="match status" value="1"/>
</dbReference>
<evidence type="ECO:0000256" key="8">
    <source>
        <dbReference type="PROSITE-ProRule" id="PRU01360"/>
    </source>
</evidence>
<comment type="subcellular location">
    <subcellularLocation>
        <location evidence="1 8">Cell outer membrane</location>
        <topology evidence="1 8">Multi-pass membrane protein</topology>
    </subcellularLocation>
</comment>
<keyword evidence="5 9" id="KW-0798">TonB box</keyword>
<evidence type="ECO:0000256" key="3">
    <source>
        <dbReference type="ARBA" id="ARBA00022452"/>
    </source>
</evidence>
<dbReference type="GO" id="GO:0009279">
    <property type="term" value="C:cell outer membrane"/>
    <property type="evidence" value="ECO:0007669"/>
    <property type="project" value="UniProtKB-SubCell"/>
</dbReference>
<evidence type="ECO:0000256" key="5">
    <source>
        <dbReference type="ARBA" id="ARBA00023077"/>
    </source>
</evidence>
<dbReference type="InterPro" id="IPR023997">
    <property type="entry name" value="TonB-dep_OMP_SusC/RagA_CS"/>
</dbReference>
<organism evidence="13 14">
    <name type="scientific">Anditalea andensis</name>
    <dbReference type="NCBI Taxonomy" id="1048983"/>
    <lineage>
        <taxon>Bacteria</taxon>
        <taxon>Pseudomonadati</taxon>
        <taxon>Bacteroidota</taxon>
        <taxon>Cytophagia</taxon>
        <taxon>Cytophagales</taxon>
        <taxon>Cytophagaceae</taxon>
        <taxon>Anditalea</taxon>
    </lineage>
</organism>
<evidence type="ECO:0000259" key="12">
    <source>
        <dbReference type="Pfam" id="PF07715"/>
    </source>
</evidence>